<sequence length="41" mass="4979">MRLSAFDPGEKRSAFLDKKKCRHYGKEETKTIQKVIHHYDW</sequence>
<gene>
    <name evidence="1" type="ORF">JOC94_001972</name>
</gene>
<evidence type="ECO:0000313" key="2">
    <source>
        <dbReference type="Proteomes" id="UP000823485"/>
    </source>
</evidence>
<protein>
    <recommendedName>
        <fullName evidence="3">Transposase</fullName>
    </recommendedName>
</protein>
<dbReference type="EMBL" id="JAFBFH010000011">
    <property type="protein sequence ID" value="MBM7715000.1"/>
    <property type="molecule type" value="Genomic_DNA"/>
</dbReference>
<dbReference type="RefSeq" id="WP_268920969.1">
    <property type="nucleotide sequence ID" value="NZ_JAFBFH010000011.1"/>
</dbReference>
<comment type="caution">
    <text evidence="1">The sequence shown here is derived from an EMBL/GenBank/DDBJ whole genome shotgun (WGS) entry which is preliminary data.</text>
</comment>
<evidence type="ECO:0000313" key="1">
    <source>
        <dbReference type="EMBL" id="MBM7715000.1"/>
    </source>
</evidence>
<dbReference type="Proteomes" id="UP000823485">
    <property type="component" value="Unassembled WGS sequence"/>
</dbReference>
<organism evidence="1 2">
    <name type="scientific">Siminovitchia thermophila</name>
    <dbReference type="NCBI Taxonomy" id="1245522"/>
    <lineage>
        <taxon>Bacteria</taxon>
        <taxon>Bacillati</taxon>
        <taxon>Bacillota</taxon>
        <taxon>Bacilli</taxon>
        <taxon>Bacillales</taxon>
        <taxon>Bacillaceae</taxon>
        <taxon>Siminovitchia</taxon>
    </lineage>
</organism>
<name>A0ABS2R5R5_9BACI</name>
<proteinExistence type="predicted"/>
<reference evidence="1 2" key="1">
    <citation type="submission" date="2021-01" db="EMBL/GenBank/DDBJ databases">
        <title>Genomic Encyclopedia of Type Strains, Phase IV (KMG-IV): sequencing the most valuable type-strain genomes for metagenomic binning, comparative biology and taxonomic classification.</title>
        <authorList>
            <person name="Goeker M."/>
        </authorList>
    </citation>
    <scope>NUCLEOTIDE SEQUENCE [LARGE SCALE GENOMIC DNA]</scope>
    <source>
        <strain evidence="1 2">DSM 105453</strain>
    </source>
</reference>
<accession>A0ABS2R5R5</accession>
<keyword evidence="2" id="KW-1185">Reference proteome</keyword>
<evidence type="ECO:0008006" key="3">
    <source>
        <dbReference type="Google" id="ProtNLM"/>
    </source>
</evidence>